<evidence type="ECO:0000256" key="1">
    <source>
        <dbReference type="ARBA" id="ARBA00022729"/>
    </source>
</evidence>
<proteinExistence type="predicted"/>
<keyword evidence="2" id="KW-0677">Repeat</keyword>
<evidence type="ECO:0000313" key="5">
    <source>
        <dbReference type="Proteomes" id="UP001165190"/>
    </source>
</evidence>
<gene>
    <name evidence="4" type="ORF">HRI_003003300</name>
</gene>
<accession>A0A9W7IF10</accession>
<feature type="domain" description="Gnk2-homologous" evidence="3">
    <location>
        <begin position="60"/>
        <end position="173"/>
    </location>
</feature>
<dbReference type="InterPro" id="IPR038408">
    <property type="entry name" value="GNK2_sf"/>
</dbReference>
<reference evidence="4" key="1">
    <citation type="submission" date="2023-05" db="EMBL/GenBank/DDBJ databases">
        <title>Genome and transcriptome analyses reveal genes involved in the formation of fine ridges on petal epidermal cells in Hibiscus trionum.</title>
        <authorList>
            <person name="Koshimizu S."/>
            <person name="Masuda S."/>
            <person name="Ishii T."/>
            <person name="Shirasu K."/>
            <person name="Hoshino A."/>
            <person name="Arita M."/>
        </authorList>
    </citation>
    <scope>NUCLEOTIDE SEQUENCE</scope>
    <source>
        <strain evidence="4">Hamamatsu line</strain>
    </source>
</reference>
<dbReference type="CDD" id="cd23509">
    <property type="entry name" value="Gnk2-like"/>
    <property type="match status" value="2"/>
</dbReference>
<dbReference type="Gene3D" id="3.30.430.20">
    <property type="entry name" value="Gnk2 domain, C-X8-C-X2-C motif"/>
    <property type="match status" value="2"/>
</dbReference>
<dbReference type="EMBL" id="BSYR01000025">
    <property type="protein sequence ID" value="GMI93340.1"/>
    <property type="molecule type" value="Genomic_DNA"/>
</dbReference>
<name>A0A9W7IF10_HIBTR</name>
<protein>
    <submittedName>
        <fullName evidence="4">Cysteine-rich RLK (RECEPTOR-like protein kinase) 25</fullName>
    </submittedName>
</protein>
<feature type="domain" description="Gnk2-homologous" evidence="3">
    <location>
        <begin position="1"/>
        <end position="54"/>
    </location>
</feature>
<dbReference type="OrthoDB" id="4062651at2759"/>
<sequence length="233" mass="25825">MVYGLFLCRGDLSTDVCQACVTFSANDISQRCHVETTAVIWYDECLLRYSNRNIFSVVAESPTFAMANTRNAADLDRFNWQLQALMNDTATEAANAPPGAKKFAIRQVAANFSSALNMYALGQCTPDLSSMDCDSCLRFVITNLPGGGSKILGQRNSNFYQTEGAQDLIGYAWKLWKDERPLELLKPVLRDNYSGNEVVRCIQLGLLCVQEDPADRPTMATIVLMLSSYSVTL</sequence>
<keyword evidence="5" id="KW-1185">Reference proteome</keyword>
<keyword evidence="1" id="KW-0732">Signal</keyword>
<dbReference type="InterPro" id="IPR002902">
    <property type="entry name" value="GNK2"/>
</dbReference>
<dbReference type="GO" id="GO:0016301">
    <property type="term" value="F:kinase activity"/>
    <property type="evidence" value="ECO:0007669"/>
    <property type="project" value="UniProtKB-KW"/>
</dbReference>
<dbReference type="AlphaFoldDB" id="A0A9W7IF10"/>
<organism evidence="4 5">
    <name type="scientific">Hibiscus trionum</name>
    <name type="common">Flower of an hour</name>
    <dbReference type="NCBI Taxonomy" id="183268"/>
    <lineage>
        <taxon>Eukaryota</taxon>
        <taxon>Viridiplantae</taxon>
        <taxon>Streptophyta</taxon>
        <taxon>Embryophyta</taxon>
        <taxon>Tracheophyta</taxon>
        <taxon>Spermatophyta</taxon>
        <taxon>Magnoliopsida</taxon>
        <taxon>eudicotyledons</taxon>
        <taxon>Gunneridae</taxon>
        <taxon>Pentapetalae</taxon>
        <taxon>rosids</taxon>
        <taxon>malvids</taxon>
        <taxon>Malvales</taxon>
        <taxon>Malvaceae</taxon>
        <taxon>Malvoideae</taxon>
        <taxon>Hibiscus</taxon>
    </lineage>
</organism>
<dbReference type="PANTHER" id="PTHR32099">
    <property type="entry name" value="CYSTEINE-RICH REPEAT SECRETORY PROTEIN"/>
    <property type="match status" value="1"/>
</dbReference>
<dbReference type="Pfam" id="PF01657">
    <property type="entry name" value="Stress-antifung"/>
    <property type="match status" value="2"/>
</dbReference>
<dbReference type="Proteomes" id="UP001165190">
    <property type="component" value="Unassembled WGS sequence"/>
</dbReference>
<dbReference type="PANTHER" id="PTHR32099:SF42">
    <property type="entry name" value="CYSTEINE-RICH RECEPTOR-LIKE PROTEIN KINASE 9-RELATED"/>
    <property type="match status" value="1"/>
</dbReference>
<dbReference type="SUPFAM" id="SSF56112">
    <property type="entry name" value="Protein kinase-like (PK-like)"/>
    <property type="match status" value="1"/>
</dbReference>
<evidence type="ECO:0000259" key="3">
    <source>
        <dbReference type="PROSITE" id="PS51473"/>
    </source>
</evidence>
<keyword evidence="4" id="KW-0418">Kinase</keyword>
<dbReference type="PROSITE" id="PS51473">
    <property type="entry name" value="GNK2"/>
    <property type="match status" value="2"/>
</dbReference>
<keyword evidence="4" id="KW-0808">Transferase</keyword>
<evidence type="ECO:0000313" key="4">
    <source>
        <dbReference type="EMBL" id="GMI93340.1"/>
    </source>
</evidence>
<comment type="caution">
    <text evidence="4">The sequence shown here is derived from an EMBL/GenBank/DDBJ whole genome shotgun (WGS) entry which is preliminary data.</text>
</comment>
<evidence type="ECO:0000256" key="2">
    <source>
        <dbReference type="ARBA" id="ARBA00022737"/>
    </source>
</evidence>
<dbReference type="InterPro" id="IPR011009">
    <property type="entry name" value="Kinase-like_dom_sf"/>
</dbReference>